<dbReference type="EMBL" id="RFEW01000004">
    <property type="protein sequence ID" value="RSO61262.1"/>
    <property type="molecule type" value="Genomic_DNA"/>
</dbReference>
<name>A0A429KBB8_ACIPI</name>
<evidence type="ECO:0000313" key="2">
    <source>
        <dbReference type="Proteomes" id="UP000271320"/>
    </source>
</evidence>
<protein>
    <recommendedName>
        <fullName evidence="3">Peptidase</fullName>
    </recommendedName>
</protein>
<dbReference type="Proteomes" id="UP000271320">
    <property type="component" value="Unassembled WGS sequence"/>
</dbReference>
<gene>
    <name evidence="1" type="ORF">EA752_07460</name>
</gene>
<organism evidence="1 2">
    <name type="scientific">Acinetobacter pittii</name>
    <name type="common">Acinetobacter genomosp. 3</name>
    <dbReference type="NCBI Taxonomy" id="48296"/>
    <lineage>
        <taxon>Bacteria</taxon>
        <taxon>Pseudomonadati</taxon>
        <taxon>Pseudomonadota</taxon>
        <taxon>Gammaproteobacteria</taxon>
        <taxon>Moraxellales</taxon>
        <taxon>Moraxellaceae</taxon>
        <taxon>Acinetobacter</taxon>
        <taxon>Acinetobacter calcoaceticus/baumannii complex</taxon>
    </lineage>
</organism>
<reference evidence="1 2" key="1">
    <citation type="submission" date="2018-10" db="EMBL/GenBank/DDBJ databases">
        <title>GWAS and RNA-Seq identify cryptic mechanisms of antimicrobial resistance in Acinetobacter baumannii.</title>
        <authorList>
            <person name="Sahl J.W."/>
        </authorList>
    </citation>
    <scope>NUCLEOTIDE SEQUENCE [LARGE SCALE GENOMIC DNA]</scope>
    <source>
        <strain evidence="1 2">TG41884</strain>
    </source>
</reference>
<accession>A0A429KBB8</accession>
<dbReference type="RefSeq" id="WP_017387084.1">
    <property type="nucleotide sequence ID" value="NZ_BBTQ01000003.1"/>
</dbReference>
<sequence length="211" mass="24257">MGINIKASTNSVENSVKKVITLPSRNLTSGEIALSKLVFKDSIDYSKVKIFTGDYLPNQDPTTFVTPNGNIYAPREIYLPDYSASTTDFKKVFLHEMGHVWQYQSDVNVLVVAGSVHACAYFTKKDPYLYNIHELKKYKSDFMPNLVEHLPKKLLDYNLESQAEILADYWLLKYTNKQIQYMKVDNIKTNIKGAWTTIVQIYEDKVRQAIP</sequence>
<proteinExistence type="predicted"/>
<evidence type="ECO:0000313" key="1">
    <source>
        <dbReference type="EMBL" id="RSO61262.1"/>
    </source>
</evidence>
<evidence type="ECO:0008006" key="3">
    <source>
        <dbReference type="Google" id="ProtNLM"/>
    </source>
</evidence>
<comment type="caution">
    <text evidence="1">The sequence shown here is derived from an EMBL/GenBank/DDBJ whole genome shotgun (WGS) entry which is preliminary data.</text>
</comment>
<dbReference type="AlphaFoldDB" id="A0A429KBB8"/>